<keyword evidence="3" id="KW-1185">Reference proteome</keyword>
<protein>
    <submittedName>
        <fullName evidence="2">Uncharacterized protein</fullName>
    </submittedName>
</protein>
<dbReference type="AlphaFoldDB" id="A0A8J5D3U8"/>
<accession>A0A8J5D3U8</accession>
<reference evidence="2" key="1">
    <citation type="submission" date="2020-07" db="EMBL/GenBank/DDBJ databases">
        <title>The High-quality genome of the commercially important snow crab, Chionoecetes opilio.</title>
        <authorList>
            <person name="Jeong J.-H."/>
            <person name="Ryu S."/>
        </authorList>
    </citation>
    <scope>NUCLEOTIDE SEQUENCE</scope>
    <source>
        <strain evidence="2">MADBK_172401_WGS</strain>
        <tissue evidence="2">Digestive gland</tissue>
    </source>
</reference>
<dbReference type="Proteomes" id="UP000770661">
    <property type="component" value="Unassembled WGS sequence"/>
</dbReference>
<comment type="caution">
    <text evidence="2">The sequence shown here is derived from an EMBL/GenBank/DDBJ whole genome shotgun (WGS) entry which is preliminary data.</text>
</comment>
<dbReference type="EMBL" id="JACEEZ010002144">
    <property type="protein sequence ID" value="KAG0728492.1"/>
    <property type="molecule type" value="Genomic_DNA"/>
</dbReference>
<sequence length="177" mass="19267">METKTNAEKVESECGVRSADSSMLGEASVGGRVHSAVGTECSVGNEARYDTGAIINVICDNSNVIGNERSVRGEVRSVEGKESGVSGGERRTLSKERSVSSVRAEDNRVATQCTVQIKGKEKTLHSHMLMAHGIDNVKGFLEKCKDSDDRKRKDYEGLDGATETNGYLTHHLEEYQE</sequence>
<evidence type="ECO:0000313" key="3">
    <source>
        <dbReference type="Proteomes" id="UP000770661"/>
    </source>
</evidence>
<proteinExistence type="predicted"/>
<organism evidence="2 3">
    <name type="scientific">Chionoecetes opilio</name>
    <name type="common">Atlantic snow crab</name>
    <name type="synonym">Cancer opilio</name>
    <dbReference type="NCBI Taxonomy" id="41210"/>
    <lineage>
        <taxon>Eukaryota</taxon>
        <taxon>Metazoa</taxon>
        <taxon>Ecdysozoa</taxon>
        <taxon>Arthropoda</taxon>
        <taxon>Crustacea</taxon>
        <taxon>Multicrustacea</taxon>
        <taxon>Malacostraca</taxon>
        <taxon>Eumalacostraca</taxon>
        <taxon>Eucarida</taxon>
        <taxon>Decapoda</taxon>
        <taxon>Pleocyemata</taxon>
        <taxon>Brachyura</taxon>
        <taxon>Eubrachyura</taxon>
        <taxon>Majoidea</taxon>
        <taxon>Majidae</taxon>
        <taxon>Chionoecetes</taxon>
    </lineage>
</organism>
<evidence type="ECO:0000256" key="1">
    <source>
        <dbReference type="SAM" id="MobiDB-lite"/>
    </source>
</evidence>
<feature type="region of interest" description="Disordered" evidence="1">
    <location>
        <begin position="75"/>
        <end position="104"/>
    </location>
</feature>
<evidence type="ECO:0000313" key="2">
    <source>
        <dbReference type="EMBL" id="KAG0728492.1"/>
    </source>
</evidence>
<gene>
    <name evidence="2" type="ORF">GWK47_032341</name>
</gene>
<name>A0A8J5D3U8_CHIOP</name>